<accession>A0A6J8AM01</accession>
<keyword evidence="2" id="KW-1185">Reference proteome</keyword>
<dbReference type="AlphaFoldDB" id="A0A6J8AM01"/>
<reference evidence="1 2" key="1">
    <citation type="submission" date="2020-06" db="EMBL/GenBank/DDBJ databases">
        <authorList>
            <person name="Li R."/>
            <person name="Bekaert M."/>
        </authorList>
    </citation>
    <scope>NUCLEOTIDE SEQUENCE [LARGE SCALE GENOMIC DNA]</scope>
    <source>
        <strain evidence="2">wild</strain>
    </source>
</reference>
<name>A0A6J8AM01_MYTCO</name>
<organism evidence="1 2">
    <name type="scientific">Mytilus coruscus</name>
    <name type="common">Sea mussel</name>
    <dbReference type="NCBI Taxonomy" id="42192"/>
    <lineage>
        <taxon>Eukaryota</taxon>
        <taxon>Metazoa</taxon>
        <taxon>Spiralia</taxon>
        <taxon>Lophotrochozoa</taxon>
        <taxon>Mollusca</taxon>
        <taxon>Bivalvia</taxon>
        <taxon>Autobranchia</taxon>
        <taxon>Pteriomorphia</taxon>
        <taxon>Mytilida</taxon>
        <taxon>Mytiloidea</taxon>
        <taxon>Mytilidae</taxon>
        <taxon>Mytilinae</taxon>
        <taxon>Mytilus</taxon>
    </lineage>
</organism>
<sequence>MSKRCKIVDPELPSTSSISADFDWKECIFCQEQTKENLQCPANSKRSDLEVGTGYKTLETILERCQLIDWFPIPIRLENFTEENGLALNLQLHNAKWHKACRNKFSELKIERHEKQNRKGESGEQVGTTSKITRQSVGSATMIMIKDCFFCIESSGDLHKASTFEIDKHRENLKPLPENYTIVPPVVLPKEPAEIPTVRGPMISSGTEIPSALNLEYRWLDHVNNKIEADDIEDKEYS</sequence>
<evidence type="ECO:0000313" key="1">
    <source>
        <dbReference type="EMBL" id="CAC5369680.1"/>
    </source>
</evidence>
<dbReference type="OrthoDB" id="7387685at2759"/>
<gene>
    <name evidence="1" type="ORF">MCOR_8797</name>
</gene>
<proteinExistence type="predicted"/>
<evidence type="ECO:0000313" key="2">
    <source>
        <dbReference type="Proteomes" id="UP000507470"/>
    </source>
</evidence>
<protein>
    <submittedName>
        <fullName evidence="1">Uncharacterized protein</fullName>
    </submittedName>
</protein>
<dbReference type="EMBL" id="CACVKT020001609">
    <property type="protein sequence ID" value="CAC5369680.1"/>
    <property type="molecule type" value="Genomic_DNA"/>
</dbReference>
<dbReference type="Proteomes" id="UP000507470">
    <property type="component" value="Unassembled WGS sequence"/>
</dbReference>